<dbReference type="Pfam" id="PF01047">
    <property type="entry name" value="MarR"/>
    <property type="match status" value="1"/>
</dbReference>
<dbReference type="PRINTS" id="PR00598">
    <property type="entry name" value="HTHMARR"/>
</dbReference>
<dbReference type="EMBL" id="MSDO01000011">
    <property type="protein sequence ID" value="OLO04324.1"/>
    <property type="molecule type" value="Genomic_DNA"/>
</dbReference>
<dbReference type="PANTHER" id="PTHR33164:SF43">
    <property type="entry name" value="HTH-TYPE TRANSCRIPTIONAL REPRESSOR YETL"/>
    <property type="match status" value="1"/>
</dbReference>
<dbReference type="InterPro" id="IPR000835">
    <property type="entry name" value="HTH_MarR-typ"/>
</dbReference>
<organism evidence="2 3">
    <name type="scientific">Salinicola socius</name>
    <dbReference type="NCBI Taxonomy" id="404433"/>
    <lineage>
        <taxon>Bacteria</taxon>
        <taxon>Pseudomonadati</taxon>
        <taxon>Pseudomonadota</taxon>
        <taxon>Gammaproteobacteria</taxon>
        <taxon>Oceanospirillales</taxon>
        <taxon>Halomonadaceae</taxon>
        <taxon>Salinicola</taxon>
    </lineage>
</organism>
<accession>A0A1Q8SSC3</accession>
<dbReference type="SUPFAM" id="SSF46785">
    <property type="entry name" value="Winged helix' DNA-binding domain"/>
    <property type="match status" value="1"/>
</dbReference>
<gene>
    <name evidence="2" type="ORF">BTW07_09185</name>
</gene>
<name>A0A1Q8SSC3_9GAMM</name>
<feature type="domain" description="HTH marR-type" evidence="1">
    <location>
        <begin position="7"/>
        <end position="137"/>
    </location>
</feature>
<dbReference type="PROSITE" id="PS50995">
    <property type="entry name" value="HTH_MARR_2"/>
    <property type="match status" value="1"/>
</dbReference>
<evidence type="ECO:0000259" key="1">
    <source>
        <dbReference type="PROSITE" id="PS50995"/>
    </source>
</evidence>
<dbReference type="GO" id="GO:0003700">
    <property type="term" value="F:DNA-binding transcription factor activity"/>
    <property type="evidence" value="ECO:0007669"/>
    <property type="project" value="InterPro"/>
</dbReference>
<dbReference type="Gene3D" id="1.10.10.10">
    <property type="entry name" value="Winged helix-like DNA-binding domain superfamily/Winged helix DNA-binding domain"/>
    <property type="match status" value="1"/>
</dbReference>
<dbReference type="InterPro" id="IPR036388">
    <property type="entry name" value="WH-like_DNA-bd_sf"/>
</dbReference>
<reference evidence="2 3" key="1">
    <citation type="submission" date="2016-12" db="EMBL/GenBank/DDBJ databases">
        <title>Draft genome sequences of strains Salinicola socius SMB35, Salinicola sp. MH3R3-1 and Chromohalobacter sp. SMB17 from the Verkhnekamsk potash mining region of Russia.</title>
        <authorList>
            <person name="Mavrodi D.V."/>
            <person name="Olsson B.E."/>
            <person name="Korsakova E.S."/>
            <person name="Pyankova A."/>
            <person name="Mavrodi O.V."/>
            <person name="Plotnikova E.G."/>
        </authorList>
    </citation>
    <scope>NUCLEOTIDE SEQUENCE [LARGE SCALE GENOMIC DNA]</scope>
    <source>
        <strain evidence="2 3">SMB35</strain>
    </source>
</reference>
<sequence>MPGMTVGEPLHQLMHAYKRALRQAYAEAELDLTVSHIRTLKAIRSQMPCTAQHIAHRTQRDKAQITRLLRDLLDAGIIAKSPHPDDRRSLILSLTAHGQAVMKQVDTCERQAHAQLSRGMTQADLEAFLRLSRLMISNLN</sequence>
<protein>
    <recommendedName>
        <fullName evidence="1">HTH marR-type domain-containing protein</fullName>
    </recommendedName>
</protein>
<dbReference type="InterPro" id="IPR039422">
    <property type="entry name" value="MarR/SlyA-like"/>
</dbReference>
<dbReference type="InterPro" id="IPR036390">
    <property type="entry name" value="WH_DNA-bd_sf"/>
</dbReference>
<keyword evidence="3" id="KW-1185">Reference proteome</keyword>
<dbReference type="Proteomes" id="UP000186878">
    <property type="component" value="Unassembled WGS sequence"/>
</dbReference>
<proteinExistence type="predicted"/>
<evidence type="ECO:0000313" key="2">
    <source>
        <dbReference type="EMBL" id="OLO04324.1"/>
    </source>
</evidence>
<dbReference type="SMART" id="SM00347">
    <property type="entry name" value="HTH_MARR"/>
    <property type="match status" value="1"/>
</dbReference>
<comment type="caution">
    <text evidence="2">The sequence shown here is derived from an EMBL/GenBank/DDBJ whole genome shotgun (WGS) entry which is preliminary data.</text>
</comment>
<dbReference type="PANTHER" id="PTHR33164">
    <property type="entry name" value="TRANSCRIPTIONAL REGULATOR, MARR FAMILY"/>
    <property type="match status" value="1"/>
</dbReference>
<dbReference type="RefSeq" id="WP_075569884.1">
    <property type="nucleotide sequence ID" value="NZ_MSDO01000011.1"/>
</dbReference>
<evidence type="ECO:0000313" key="3">
    <source>
        <dbReference type="Proteomes" id="UP000186878"/>
    </source>
</evidence>
<dbReference type="OrthoDB" id="6196575at2"/>
<dbReference type="STRING" id="404433.BTW07_09185"/>
<dbReference type="GO" id="GO:0006950">
    <property type="term" value="P:response to stress"/>
    <property type="evidence" value="ECO:0007669"/>
    <property type="project" value="TreeGrafter"/>
</dbReference>
<dbReference type="AlphaFoldDB" id="A0A1Q8SSC3"/>